<dbReference type="EMBL" id="AAHDIR010000002">
    <property type="protein sequence ID" value="EBU8203427.1"/>
    <property type="molecule type" value="Genomic_DNA"/>
</dbReference>
<dbReference type="Pfam" id="PF05766">
    <property type="entry name" value="NinG"/>
    <property type="match status" value="1"/>
</dbReference>
<proteinExistence type="predicted"/>
<accession>A0A5W3REV7</accession>
<feature type="compositionally biased region" description="Basic and acidic residues" evidence="1">
    <location>
        <begin position="42"/>
        <end position="56"/>
    </location>
</feature>
<dbReference type="InterPro" id="IPR008713">
    <property type="entry name" value="Phage_lambda_NinG"/>
</dbReference>
<evidence type="ECO:0000256" key="1">
    <source>
        <dbReference type="SAM" id="MobiDB-lite"/>
    </source>
</evidence>
<gene>
    <name evidence="2" type="ORF">DLM21_03455</name>
</gene>
<comment type="caution">
    <text evidence="2">The sequence shown here is derived from an EMBL/GenBank/DDBJ whole genome shotgun (WGS) entry which is preliminary data.</text>
</comment>
<feature type="compositionally biased region" description="Basic residues" evidence="1">
    <location>
        <begin position="57"/>
        <end position="67"/>
    </location>
</feature>
<name>A0A5W3REV7_SALET</name>
<evidence type="ECO:0000313" key="2">
    <source>
        <dbReference type="EMBL" id="EBU8203427.1"/>
    </source>
</evidence>
<reference evidence="2" key="1">
    <citation type="submission" date="2018-05" db="EMBL/GenBank/DDBJ databases">
        <authorList>
            <person name="Ashton P.M."/>
            <person name="Dallman T."/>
            <person name="Nair S."/>
            <person name="De Pinna E."/>
            <person name="Peters T."/>
            <person name="Grant K."/>
        </authorList>
    </citation>
    <scope>NUCLEOTIDE SEQUENCE</scope>
    <source>
        <strain evidence="2">374031</strain>
    </source>
</reference>
<dbReference type="AlphaFoldDB" id="A0A5W3REV7"/>
<organism evidence="2">
    <name type="scientific">Salmonella enterica subsp. enterica serovar Cardoner</name>
    <dbReference type="NCBI Taxonomy" id="2564309"/>
    <lineage>
        <taxon>Bacteria</taxon>
        <taxon>Pseudomonadati</taxon>
        <taxon>Pseudomonadota</taxon>
        <taxon>Gammaproteobacteria</taxon>
        <taxon>Enterobacterales</taxon>
        <taxon>Enterobacteriaceae</taxon>
        <taxon>Salmonella</taxon>
    </lineage>
</organism>
<protein>
    <submittedName>
        <fullName evidence="2">Protein NinG</fullName>
    </submittedName>
</protein>
<sequence length="201" mass="23475">MRKPTRRTCKICKEKFIPKYPNIWWCCPEHGAELAVKMRTRQREKQAAKEKRERARQQKAQRKAWRERKARVKPLTHWIKLTQRTVNDLRRETCLANGDCCISCGTHSATVWHAGHYRTTAAAGQLRFEPDNIWLQCDACNVHKSGNIERYRVNLVKKIGEARVQKLENNNTPHRWTVEELAEIRAAARAGLRELKKAVIA</sequence>
<feature type="region of interest" description="Disordered" evidence="1">
    <location>
        <begin position="42"/>
        <end position="67"/>
    </location>
</feature>